<dbReference type="PRINTS" id="PR00868">
    <property type="entry name" value="DNAPOLI"/>
</dbReference>
<dbReference type="SUPFAM" id="SSF56672">
    <property type="entry name" value="DNA/RNA polymerases"/>
    <property type="match status" value="1"/>
</dbReference>
<comment type="caution">
    <text evidence="2">The sequence shown here is derived from an EMBL/GenBank/DDBJ whole genome shotgun (WGS) entry which is preliminary data.</text>
</comment>
<dbReference type="Proteomes" id="UP000314294">
    <property type="component" value="Unassembled WGS sequence"/>
</dbReference>
<dbReference type="OrthoDB" id="2320933at2759"/>
<organism evidence="2 3">
    <name type="scientific">Liparis tanakae</name>
    <name type="common">Tanaka's snailfish</name>
    <dbReference type="NCBI Taxonomy" id="230148"/>
    <lineage>
        <taxon>Eukaryota</taxon>
        <taxon>Metazoa</taxon>
        <taxon>Chordata</taxon>
        <taxon>Craniata</taxon>
        <taxon>Vertebrata</taxon>
        <taxon>Euteleostomi</taxon>
        <taxon>Actinopterygii</taxon>
        <taxon>Neopterygii</taxon>
        <taxon>Teleostei</taxon>
        <taxon>Neoteleostei</taxon>
        <taxon>Acanthomorphata</taxon>
        <taxon>Eupercaria</taxon>
        <taxon>Perciformes</taxon>
        <taxon>Cottioidei</taxon>
        <taxon>Cottales</taxon>
        <taxon>Liparidae</taxon>
        <taxon>Liparis</taxon>
    </lineage>
</organism>
<dbReference type="AlphaFoldDB" id="A0A4Z2INE2"/>
<dbReference type="PANTHER" id="PTHR10133:SF62">
    <property type="entry name" value="DNA POLYMERASE THETA"/>
    <property type="match status" value="1"/>
</dbReference>
<dbReference type="PANTHER" id="PTHR10133">
    <property type="entry name" value="DNA POLYMERASE I"/>
    <property type="match status" value="1"/>
</dbReference>
<evidence type="ECO:0000259" key="1">
    <source>
        <dbReference type="SMART" id="SM00482"/>
    </source>
</evidence>
<dbReference type="GO" id="GO:0097681">
    <property type="term" value="P:double-strand break repair via alternative nonhomologous end joining"/>
    <property type="evidence" value="ECO:0007669"/>
    <property type="project" value="TreeGrafter"/>
</dbReference>
<dbReference type="GO" id="GO:0006261">
    <property type="term" value="P:DNA-templated DNA replication"/>
    <property type="evidence" value="ECO:0007669"/>
    <property type="project" value="InterPro"/>
</dbReference>
<protein>
    <submittedName>
        <fullName evidence="2">DNA polymerase theta</fullName>
    </submittedName>
</protein>
<dbReference type="GO" id="GO:0003887">
    <property type="term" value="F:DNA-directed DNA polymerase activity"/>
    <property type="evidence" value="ECO:0007669"/>
    <property type="project" value="InterPro"/>
</dbReference>
<keyword evidence="3" id="KW-1185">Reference proteome</keyword>
<sequence length="217" mass="23932">MGAKSLGEQMGVEEEDAACYIESFKSRYKGRRRLSTSFAIEVVNVRKGFICVPSRVSGINAFLRETVKKCVKTGYVQTLMGRRRYLPGIANGNAHAKAHAERQAVNTTVQGSAADIVKLATVNIQKRLRKTYPAAPLSHQHARPAGGRRGVGTSRLGGAYFILQLHDELIYETKEEDLIQVAQIVKREMESAVKLYVKLKAKVKAGASWGSLQDLDI</sequence>
<dbReference type="Pfam" id="PF00476">
    <property type="entry name" value="DNA_pol_A"/>
    <property type="match status" value="1"/>
</dbReference>
<evidence type="ECO:0000313" key="3">
    <source>
        <dbReference type="Proteomes" id="UP000314294"/>
    </source>
</evidence>
<dbReference type="Gene3D" id="3.30.70.370">
    <property type="match status" value="1"/>
</dbReference>
<dbReference type="InterPro" id="IPR001098">
    <property type="entry name" value="DNA-dir_DNA_pol_A_palm_dom"/>
</dbReference>
<dbReference type="GO" id="GO:0003677">
    <property type="term" value="F:DNA binding"/>
    <property type="evidence" value="ECO:0007669"/>
    <property type="project" value="InterPro"/>
</dbReference>
<gene>
    <name evidence="2" type="primary">POLQ_0</name>
    <name evidence="2" type="ORF">EYF80_010912</name>
</gene>
<dbReference type="InterPro" id="IPR043502">
    <property type="entry name" value="DNA/RNA_pol_sf"/>
</dbReference>
<reference evidence="2 3" key="1">
    <citation type="submission" date="2019-03" db="EMBL/GenBank/DDBJ databases">
        <title>First draft genome of Liparis tanakae, snailfish: a comprehensive survey of snailfish specific genes.</title>
        <authorList>
            <person name="Kim W."/>
            <person name="Song I."/>
            <person name="Jeong J.-H."/>
            <person name="Kim D."/>
            <person name="Kim S."/>
            <person name="Ryu S."/>
            <person name="Song J.Y."/>
            <person name="Lee S.K."/>
        </authorList>
    </citation>
    <scope>NUCLEOTIDE SEQUENCE [LARGE SCALE GENOMIC DNA]</scope>
    <source>
        <tissue evidence="2">Muscle</tissue>
    </source>
</reference>
<accession>A0A4Z2INE2</accession>
<dbReference type="SMART" id="SM00482">
    <property type="entry name" value="POLAc"/>
    <property type="match status" value="1"/>
</dbReference>
<dbReference type="EMBL" id="SRLO01000070">
    <property type="protein sequence ID" value="TNN78742.1"/>
    <property type="molecule type" value="Genomic_DNA"/>
</dbReference>
<name>A0A4Z2INE2_9TELE</name>
<feature type="domain" description="DNA-directed DNA polymerase family A palm" evidence="1">
    <location>
        <begin position="1"/>
        <end position="177"/>
    </location>
</feature>
<dbReference type="Gene3D" id="1.10.150.20">
    <property type="entry name" value="5' to 3' exonuclease, C-terminal subdomain"/>
    <property type="match status" value="1"/>
</dbReference>
<evidence type="ECO:0000313" key="2">
    <source>
        <dbReference type="EMBL" id="TNN78742.1"/>
    </source>
</evidence>
<proteinExistence type="predicted"/>
<dbReference type="InterPro" id="IPR002298">
    <property type="entry name" value="DNA_polymerase_A"/>
</dbReference>